<name>A0ABD1YS47_9MARC</name>
<evidence type="ECO:0000313" key="2">
    <source>
        <dbReference type="Proteomes" id="UP001605036"/>
    </source>
</evidence>
<reference evidence="1 2" key="1">
    <citation type="submission" date="2024-09" db="EMBL/GenBank/DDBJ databases">
        <title>Chromosome-scale assembly of Riccia fluitans.</title>
        <authorList>
            <person name="Paukszto L."/>
            <person name="Sawicki J."/>
            <person name="Karawczyk K."/>
            <person name="Piernik-Szablinska J."/>
            <person name="Szczecinska M."/>
            <person name="Mazdziarz M."/>
        </authorList>
    </citation>
    <scope>NUCLEOTIDE SEQUENCE [LARGE SCALE GENOMIC DNA]</scope>
    <source>
        <strain evidence="1">Rf_01</strain>
        <tissue evidence="1">Aerial parts of the thallus</tissue>
    </source>
</reference>
<dbReference type="AlphaFoldDB" id="A0ABD1YS47"/>
<evidence type="ECO:0000313" key="1">
    <source>
        <dbReference type="EMBL" id="KAL2633596.1"/>
    </source>
</evidence>
<dbReference type="EMBL" id="JBHFFA010000003">
    <property type="protein sequence ID" value="KAL2633596.1"/>
    <property type="molecule type" value="Genomic_DNA"/>
</dbReference>
<keyword evidence="2" id="KW-1185">Reference proteome</keyword>
<sequence length="151" mass="17148">MSLEPEPAADCKSNVIVTELAQTIESLNLSIDQSELEQFVHIDDKSNEEYAAAVLEDIEELLESMKIDEVGRDEDSNVNQPEQIVESQDRVDFCGFESLYKLILDIEDQLLCSIVQTEAEEALDNLKKSFEEFQTKFRGVVLKARNKTCAR</sequence>
<proteinExistence type="predicted"/>
<dbReference type="Proteomes" id="UP001605036">
    <property type="component" value="Unassembled WGS sequence"/>
</dbReference>
<protein>
    <submittedName>
        <fullName evidence="1">Uncharacterized protein</fullName>
    </submittedName>
</protein>
<gene>
    <name evidence="1" type="ORF">R1flu_005075</name>
</gene>
<accession>A0ABD1YS47</accession>
<comment type="caution">
    <text evidence="1">The sequence shown here is derived from an EMBL/GenBank/DDBJ whole genome shotgun (WGS) entry which is preliminary data.</text>
</comment>
<organism evidence="1 2">
    <name type="scientific">Riccia fluitans</name>
    <dbReference type="NCBI Taxonomy" id="41844"/>
    <lineage>
        <taxon>Eukaryota</taxon>
        <taxon>Viridiplantae</taxon>
        <taxon>Streptophyta</taxon>
        <taxon>Embryophyta</taxon>
        <taxon>Marchantiophyta</taxon>
        <taxon>Marchantiopsida</taxon>
        <taxon>Marchantiidae</taxon>
        <taxon>Marchantiales</taxon>
        <taxon>Ricciaceae</taxon>
        <taxon>Riccia</taxon>
    </lineage>
</organism>